<dbReference type="InterPro" id="IPR011701">
    <property type="entry name" value="MFS"/>
</dbReference>
<keyword evidence="5 6" id="KW-0472">Membrane</keyword>
<feature type="transmembrane region" description="Helical" evidence="6">
    <location>
        <begin position="106"/>
        <end position="129"/>
    </location>
</feature>
<dbReference type="PANTHER" id="PTHR11662:SF399">
    <property type="entry name" value="FI19708P1-RELATED"/>
    <property type="match status" value="1"/>
</dbReference>
<dbReference type="Proteomes" id="UP001597180">
    <property type="component" value="Unassembled WGS sequence"/>
</dbReference>
<dbReference type="Pfam" id="PF07690">
    <property type="entry name" value="MFS_1"/>
    <property type="match status" value="1"/>
</dbReference>
<feature type="domain" description="Major facilitator superfamily (MFS) profile" evidence="7">
    <location>
        <begin position="15"/>
        <end position="409"/>
    </location>
</feature>
<proteinExistence type="predicted"/>
<evidence type="ECO:0000259" key="7">
    <source>
        <dbReference type="PROSITE" id="PS50850"/>
    </source>
</evidence>
<keyword evidence="4 6" id="KW-1133">Transmembrane helix</keyword>
<evidence type="ECO:0000256" key="3">
    <source>
        <dbReference type="ARBA" id="ARBA00022692"/>
    </source>
</evidence>
<dbReference type="SUPFAM" id="SSF103473">
    <property type="entry name" value="MFS general substrate transporter"/>
    <property type="match status" value="1"/>
</dbReference>
<feature type="transmembrane region" description="Helical" evidence="6">
    <location>
        <begin position="295"/>
        <end position="314"/>
    </location>
</feature>
<feature type="transmembrane region" description="Helical" evidence="6">
    <location>
        <begin position="320"/>
        <end position="342"/>
    </location>
</feature>
<dbReference type="InterPro" id="IPR050382">
    <property type="entry name" value="MFS_Na/Anion_cotransporter"/>
</dbReference>
<dbReference type="Gene3D" id="1.20.1250.20">
    <property type="entry name" value="MFS general substrate transporter like domains"/>
    <property type="match status" value="2"/>
</dbReference>
<sequence>MLENSATRKTNKWVVLAVLSLAWLVGYFDRVALNIAAIPMSKEFSFNPTQMGVVLGTYSFGTLAVCLFGGMLADKYGSKKILLLAMIVWSLFTGFTALAWSFTSLLAIRSIFGAAEGVFPPASSVAIAEEFPKSIYGRAKSILLASGGLGQALGAIIVAFTITEYGWRSPFFIFAVLGLIIASILAVLNRRDRLYRVASGIPEVNNSETPKLAKVPLKVVFKNPTVLKLLFIQFAIGFFGWGLNSWVPQYWVNVKGLSLKTMGSLLTIPSFVAFLAVLLTGWLIDKYFVGREKVLLILSIIFTAITVYLMYGANSVTMGFVYQTLATVGSAFIGPINYAIALKYVRKEHVGTATAINVFGSSAAGIVAPILMGYSITLLNGSYAAVFGMIVVILAIACLVAATIKSNKNEDQNEIDSTGKVSI</sequence>
<keyword evidence="3 6" id="KW-0812">Transmembrane</keyword>
<accession>A0ABW3UG70</accession>
<dbReference type="CDD" id="cd17319">
    <property type="entry name" value="MFS_ExuT_GudP_like"/>
    <property type="match status" value="1"/>
</dbReference>
<protein>
    <submittedName>
        <fullName evidence="8">MFS transporter</fullName>
    </submittedName>
</protein>
<evidence type="ECO:0000256" key="1">
    <source>
        <dbReference type="ARBA" id="ARBA00004651"/>
    </source>
</evidence>
<evidence type="ECO:0000313" key="9">
    <source>
        <dbReference type="Proteomes" id="UP001597180"/>
    </source>
</evidence>
<evidence type="ECO:0000256" key="5">
    <source>
        <dbReference type="ARBA" id="ARBA00023136"/>
    </source>
</evidence>
<evidence type="ECO:0000256" key="2">
    <source>
        <dbReference type="ARBA" id="ARBA00022448"/>
    </source>
</evidence>
<gene>
    <name evidence="8" type="ORF">ACFQ4B_01080</name>
</gene>
<feature type="transmembrane region" description="Helical" evidence="6">
    <location>
        <begin position="354"/>
        <end position="376"/>
    </location>
</feature>
<name>A0ABW3UG70_9BACL</name>
<evidence type="ECO:0000256" key="4">
    <source>
        <dbReference type="ARBA" id="ARBA00022989"/>
    </source>
</evidence>
<dbReference type="PROSITE" id="PS50850">
    <property type="entry name" value="MFS"/>
    <property type="match status" value="1"/>
</dbReference>
<dbReference type="InterPro" id="IPR036259">
    <property type="entry name" value="MFS_trans_sf"/>
</dbReference>
<comment type="subcellular location">
    <subcellularLocation>
        <location evidence="1">Cell membrane</location>
        <topology evidence="1">Multi-pass membrane protein</topology>
    </subcellularLocation>
</comment>
<keyword evidence="9" id="KW-1185">Reference proteome</keyword>
<dbReference type="PANTHER" id="PTHR11662">
    <property type="entry name" value="SOLUTE CARRIER FAMILY 17"/>
    <property type="match status" value="1"/>
</dbReference>
<dbReference type="InterPro" id="IPR020846">
    <property type="entry name" value="MFS_dom"/>
</dbReference>
<dbReference type="RefSeq" id="WP_345586644.1">
    <property type="nucleotide sequence ID" value="NZ_BAABJG010000005.1"/>
</dbReference>
<evidence type="ECO:0000256" key="6">
    <source>
        <dbReference type="SAM" id="Phobius"/>
    </source>
</evidence>
<feature type="transmembrane region" description="Helical" evidence="6">
    <location>
        <begin position="226"/>
        <end position="243"/>
    </location>
</feature>
<feature type="transmembrane region" description="Helical" evidence="6">
    <location>
        <begin position="141"/>
        <end position="163"/>
    </location>
</feature>
<feature type="transmembrane region" description="Helical" evidence="6">
    <location>
        <begin position="382"/>
        <end position="404"/>
    </location>
</feature>
<feature type="transmembrane region" description="Helical" evidence="6">
    <location>
        <begin position="263"/>
        <end position="283"/>
    </location>
</feature>
<feature type="transmembrane region" description="Helical" evidence="6">
    <location>
        <begin position="50"/>
        <end position="69"/>
    </location>
</feature>
<comment type="caution">
    <text evidence="8">The sequence shown here is derived from an EMBL/GenBank/DDBJ whole genome shotgun (WGS) entry which is preliminary data.</text>
</comment>
<keyword evidence="2" id="KW-0813">Transport</keyword>
<feature type="transmembrane region" description="Helical" evidence="6">
    <location>
        <begin position="81"/>
        <end position="100"/>
    </location>
</feature>
<reference evidence="9" key="1">
    <citation type="journal article" date="2019" name="Int. J. Syst. Evol. Microbiol.">
        <title>The Global Catalogue of Microorganisms (GCM) 10K type strain sequencing project: providing services to taxonomists for standard genome sequencing and annotation.</title>
        <authorList>
            <consortium name="The Broad Institute Genomics Platform"/>
            <consortium name="The Broad Institute Genome Sequencing Center for Infectious Disease"/>
            <person name="Wu L."/>
            <person name="Ma J."/>
        </authorList>
    </citation>
    <scope>NUCLEOTIDE SEQUENCE [LARGE SCALE GENOMIC DNA]</scope>
    <source>
        <strain evidence="9">CCUG 53270</strain>
    </source>
</reference>
<feature type="transmembrane region" description="Helical" evidence="6">
    <location>
        <begin position="169"/>
        <end position="188"/>
    </location>
</feature>
<organism evidence="8 9">
    <name type="scientific">Paenibacillus vulneris</name>
    <dbReference type="NCBI Taxonomy" id="1133364"/>
    <lineage>
        <taxon>Bacteria</taxon>
        <taxon>Bacillati</taxon>
        <taxon>Bacillota</taxon>
        <taxon>Bacilli</taxon>
        <taxon>Bacillales</taxon>
        <taxon>Paenibacillaceae</taxon>
        <taxon>Paenibacillus</taxon>
    </lineage>
</organism>
<dbReference type="EMBL" id="JBHTLU010000004">
    <property type="protein sequence ID" value="MFD1218696.1"/>
    <property type="molecule type" value="Genomic_DNA"/>
</dbReference>
<evidence type="ECO:0000313" key="8">
    <source>
        <dbReference type="EMBL" id="MFD1218696.1"/>
    </source>
</evidence>